<name>A0ABU9PQY9_9BURK</name>
<dbReference type="Proteomes" id="UP001495910">
    <property type="component" value="Unassembled WGS sequence"/>
</dbReference>
<evidence type="ECO:0000313" key="1">
    <source>
        <dbReference type="EMBL" id="MEM4986408.1"/>
    </source>
</evidence>
<organism evidence="1 2">
    <name type="scientific">Collimonas rhizosphaerae</name>
    <dbReference type="NCBI Taxonomy" id="3126357"/>
    <lineage>
        <taxon>Bacteria</taxon>
        <taxon>Pseudomonadati</taxon>
        <taxon>Pseudomonadota</taxon>
        <taxon>Betaproteobacteria</taxon>
        <taxon>Burkholderiales</taxon>
        <taxon>Oxalobacteraceae</taxon>
        <taxon>Collimonas</taxon>
    </lineage>
</organism>
<dbReference type="EMBL" id="JBANDC010000002">
    <property type="protein sequence ID" value="MEM4986408.1"/>
    <property type="molecule type" value="Genomic_DNA"/>
</dbReference>
<protein>
    <submittedName>
        <fullName evidence="1">Uncharacterized protein</fullName>
    </submittedName>
</protein>
<gene>
    <name evidence="1" type="ORF">V8G57_03305</name>
</gene>
<evidence type="ECO:0000313" key="2">
    <source>
        <dbReference type="Proteomes" id="UP001495910"/>
    </source>
</evidence>
<comment type="caution">
    <text evidence="1">The sequence shown here is derived from an EMBL/GenBank/DDBJ whole genome shotgun (WGS) entry which is preliminary data.</text>
</comment>
<proteinExistence type="predicted"/>
<sequence length="61" mass="6465">MYMRALNGARVLTVGYCSPADGVKTIDDTMSIVTTTIGMATGMTIVRASGMTMEDTKIVES</sequence>
<reference evidence="1 2" key="1">
    <citation type="submission" date="2024-02" db="EMBL/GenBank/DDBJ databases">
        <title>Draft genome sequence of Collimonas sp. strain H4R21, an effective mineral-weathering bacterial strain isolated from the beech rhizosphere.</title>
        <authorList>
            <person name="Morin E."/>
            <person name="Uroz S."/>
            <person name="Leveau J.H.J."/>
            <person name="Kumar R."/>
            <person name="Rey M.W."/>
            <person name="Pham J."/>
        </authorList>
    </citation>
    <scope>NUCLEOTIDE SEQUENCE [LARGE SCALE GENOMIC DNA]</scope>
    <source>
        <strain evidence="1 2">H4R21</strain>
    </source>
</reference>
<keyword evidence="2" id="KW-1185">Reference proteome</keyword>
<accession>A0ABU9PQY9</accession>
<dbReference type="RefSeq" id="WP_342828354.1">
    <property type="nucleotide sequence ID" value="NZ_JBANDC010000002.1"/>
</dbReference>